<gene>
    <name evidence="2" type="ORF">NCTC11546_01463</name>
</gene>
<protein>
    <recommendedName>
        <fullName evidence="4">Transmembrane protein</fullName>
    </recommendedName>
</protein>
<feature type="transmembrane region" description="Helical" evidence="1">
    <location>
        <begin position="104"/>
        <end position="124"/>
    </location>
</feature>
<keyword evidence="1" id="KW-0472">Membrane</keyword>
<feature type="transmembrane region" description="Helical" evidence="1">
    <location>
        <begin position="131"/>
        <end position="149"/>
    </location>
</feature>
<dbReference type="RefSeq" id="WP_128091460.1">
    <property type="nucleotide sequence ID" value="NZ_UARG01000017.1"/>
</dbReference>
<proteinExistence type="predicted"/>
<dbReference type="Proteomes" id="UP000249891">
    <property type="component" value="Unassembled WGS sequence"/>
</dbReference>
<dbReference type="AlphaFoldDB" id="A0A2X2RV63"/>
<organism evidence="2 3">
    <name type="scientific">Capnocytophaga ochracea</name>
    <dbReference type="NCBI Taxonomy" id="1018"/>
    <lineage>
        <taxon>Bacteria</taxon>
        <taxon>Pseudomonadati</taxon>
        <taxon>Bacteroidota</taxon>
        <taxon>Flavobacteriia</taxon>
        <taxon>Flavobacteriales</taxon>
        <taxon>Flavobacteriaceae</taxon>
        <taxon>Capnocytophaga</taxon>
    </lineage>
</organism>
<accession>A0A2X2RV63</accession>
<evidence type="ECO:0008006" key="4">
    <source>
        <dbReference type="Google" id="ProtNLM"/>
    </source>
</evidence>
<evidence type="ECO:0000256" key="1">
    <source>
        <dbReference type="SAM" id="Phobius"/>
    </source>
</evidence>
<feature type="transmembrane region" description="Helical" evidence="1">
    <location>
        <begin position="155"/>
        <end position="174"/>
    </location>
</feature>
<feature type="transmembrane region" description="Helical" evidence="1">
    <location>
        <begin position="181"/>
        <end position="204"/>
    </location>
</feature>
<feature type="transmembrane region" description="Helical" evidence="1">
    <location>
        <begin position="79"/>
        <end position="98"/>
    </location>
</feature>
<reference evidence="2 3" key="1">
    <citation type="submission" date="2018-06" db="EMBL/GenBank/DDBJ databases">
        <authorList>
            <consortium name="Pathogen Informatics"/>
            <person name="Doyle S."/>
        </authorList>
    </citation>
    <scope>NUCLEOTIDE SEQUENCE [LARGE SCALE GENOMIC DNA]</scope>
    <source>
        <strain evidence="2 3">NCTC11546</strain>
    </source>
</reference>
<evidence type="ECO:0000313" key="2">
    <source>
        <dbReference type="EMBL" id="SQA78235.1"/>
    </source>
</evidence>
<feature type="transmembrane region" description="Helical" evidence="1">
    <location>
        <begin position="7"/>
        <end position="29"/>
    </location>
</feature>
<keyword evidence="1" id="KW-1133">Transmembrane helix</keyword>
<name>A0A2X2RV63_CAPOC</name>
<evidence type="ECO:0000313" key="3">
    <source>
        <dbReference type="Proteomes" id="UP000249891"/>
    </source>
</evidence>
<dbReference type="EMBL" id="UARG01000017">
    <property type="protein sequence ID" value="SQA78235.1"/>
    <property type="molecule type" value="Genomic_DNA"/>
</dbReference>
<sequence>MRFLSYIIAFFTHPIWFPIYGAMVVLFNIPFPLPVEQMKVTWLLLLIVTIAFPTLIYLILFVIGWLQNPFIIPLEKQKWLLYGYIAMLLGVAFGITPIDPYPILYFYVMNLAISCFIILFLHFLRLQVNMFAMGMGALTTFSILLSIAIEKDMTYIVAFFLFLSGACISAQAYLNQKSLWLMFLSWLIGVLPQLSLLLLFRNLIFAM</sequence>
<feature type="transmembrane region" description="Helical" evidence="1">
    <location>
        <begin position="41"/>
        <end position="67"/>
    </location>
</feature>
<keyword evidence="1" id="KW-0812">Transmembrane</keyword>